<organism evidence="2 3">
    <name type="scientific">Periophthalmus magnuspinnatus</name>
    <dbReference type="NCBI Taxonomy" id="409849"/>
    <lineage>
        <taxon>Eukaryota</taxon>
        <taxon>Metazoa</taxon>
        <taxon>Chordata</taxon>
        <taxon>Craniata</taxon>
        <taxon>Vertebrata</taxon>
        <taxon>Euteleostomi</taxon>
        <taxon>Actinopterygii</taxon>
        <taxon>Neopterygii</taxon>
        <taxon>Teleostei</taxon>
        <taxon>Neoteleostei</taxon>
        <taxon>Acanthomorphata</taxon>
        <taxon>Gobiaria</taxon>
        <taxon>Gobiiformes</taxon>
        <taxon>Gobioidei</taxon>
        <taxon>Gobiidae</taxon>
        <taxon>Oxudercinae</taxon>
        <taxon>Periophthalmus</taxon>
    </lineage>
</organism>
<dbReference type="AlphaFoldDB" id="A0A3B3ZJ15"/>
<reference evidence="2" key="1">
    <citation type="submission" date="2025-08" db="UniProtKB">
        <authorList>
            <consortium name="Ensembl"/>
        </authorList>
    </citation>
    <scope>IDENTIFICATION</scope>
</reference>
<accession>A0A3B3ZJ15</accession>
<dbReference type="PANTHER" id="PTHR22801">
    <property type="entry name" value="LITHOSTATHINE"/>
    <property type="match status" value="1"/>
</dbReference>
<dbReference type="InterPro" id="IPR016186">
    <property type="entry name" value="C-type_lectin-like/link_sf"/>
</dbReference>
<dbReference type="Ensembl" id="ENSPMGT00000004768.1">
    <property type="protein sequence ID" value="ENSPMGP00000004489.1"/>
    <property type="gene ID" value="ENSPMGG00000003799.1"/>
</dbReference>
<dbReference type="STRING" id="409849.ENSPMGP00000004489"/>
<proteinExistence type="predicted"/>
<name>A0A3B3ZJ15_9GOBI</name>
<dbReference type="Proteomes" id="UP000261520">
    <property type="component" value="Unplaced"/>
</dbReference>
<dbReference type="Gene3D" id="3.10.100.10">
    <property type="entry name" value="Mannose-Binding Protein A, subunit A"/>
    <property type="match status" value="1"/>
</dbReference>
<protein>
    <recommendedName>
        <fullName evidence="1">C-type lectin domain-containing protein</fullName>
    </recommendedName>
</protein>
<dbReference type="InterPro" id="IPR001304">
    <property type="entry name" value="C-type_lectin-like"/>
</dbReference>
<sequence>MTAQEHNYHCLPVMRSQASQTALKGSTSSGLFYTVETLRVRTVPACTGLYQPVLALCKGGNAVQNPLIFVKFCQKNRWIGLSDIEQEGIWKWVDGSLLNIRLIFWSTDEPNDANSNEDCGEIKYRDMLRNWNDLRCAEKRNFILINCLSAFNTTLSWGEFLAQISMIKKTSYIQSGFIPSALL</sequence>
<feature type="domain" description="C-type lectin" evidence="1">
    <location>
        <begin position="78"/>
        <end position="143"/>
    </location>
</feature>
<keyword evidence="3" id="KW-1185">Reference proteome</keyword>
<evidence type="ECO:0000259" key="1">
    <source>
        <dbReference type="PROSITE" id="PS50041"/>
    </source>
</evidence>
<dbReference type="InterPro" id="IPR016187">
    <property type="entry name" value="CTDL_fold"/>
</dbReference>
<dbReference type="PANTHER" id="PTHR22801:SF63">
    <property type="entry name" value="C-TYPE LECTIN DOMAIN-CONTAINING PROTEIN"/>
    <property type="match status" value="1"/>
</dbReference>
<dbReference type="InterPro" id="IPR050801">
    <property type="entry name" value="Ca-Dep_Lectins_ImmuneDev"/>
</dbReference>
<dbReference type="Pfam" id="PF00059">
    <property type="entry name" value="Lectin_C"/>
    <property type="match status" value="1"/>
</dbReference>
<dbReference type="SUPFAM" id="SSF56436">
    <property type="entry name" value="C-type lectin-like"/>
    <property type="match status" value="1"/>
</dbReference>
<evidence type="ECO:0000313" key="3">
    <source>
        <dbReference type="Proteomes" id="UP000261520"/>
    </source>
</evidence>
<reference evidence="2" key="2">
    <citation type="submission" date="2025-09" db="UniProtKB">
        <authorList>
            <consortium name="Ensembl"/>
        </authorList>
    </citation>
    <scope>IDENTIFICATION</scope>
</reference>
<evidence type="ECO:0000313" key="2">
    <source>
        <dbReference type="Ensembl" id="ENSPMGP00000004489.1"/>
    </source>
</evidence>
<dbReference type="PROSITE" id="PS50041">
    <property type="entry name" value="C_TYPE_LECTIN_2"/>
    <property type="match status" value="1"/>
</dbReference>